<evidence type="ECO:0000259" key="6">
    <source>
        <dbReference type="PROSITE" id="PS50035"/>
    </source>
</evidence>
<evidence type="ECO:0000256" key="1">
    <source>
        <dbReference type="ARBA" id="ARBA00012027"/>
    </source>
</evidence>
<dbReference type="GO" id="GO:0006654">
    <property type="term" value="P:phosphatidic acid biosynthetic process"/>
    <property type="evidence" value="ECO:0007669"/>
    <property type="project" value="InterPro"/>
</dbReference>
<dbReference type="InParanoid" id="A0A1X2HQQ2"/>
<comment type="caution">
    <text evidence="7">The sequence shown here is derived from an EMBL/GenBank/DDBJ whole genome shotgun (WGS) entry which is preliminary data.</text>
</comment>
<dbReference type="EMBL" id="MCGN01000002">
    <property type="protein sequence ID" value="ORZ01708.1"/>
    <property type="molecule type" value="Genomic_DNA"/>
</dbReference>
<proteinExistence type="predicted"/>
<feature type="domain" description="PLD phosphodiesterase" evidence="6">
    <location>
        <begin position="570"/>
        <end position="597"/>
    </location>
</feature>
<dbReference type="Pfam" id="PF13091">
    <property type="entry name" value="PLDc_2"/>
    <property type="match status" value="1"/>
</dbReference>
<accession>A0A1X2HQQ2</accession>
<keyword evidence="5" id="KW-0443">Lipid metabolism</keyword>
<dbReference type="STRING" id="13706.A0A1X2HQQ2"/>
<dbReference type="OMA" id="SEPWVND"/>
<dbReference type="Gene3D" id="3.30.870.10">
    <property type="entry name" value="Endonuclease Chain A"/>
    <property type="match status" value="3"/>
</dbReference>
<dbReference type="PANTHER" id="PTHR18896">
    <property type="entry name" value="PHOSPHOLIPASE D"/>
    <property type="match status" value="1"/>
</dbReference>
<dbReference type="InterPro" id="IPR001736">
    <property type="entry name" value="PLipase_D/transphosphatidylase"/>
</dbReference>
<feature type="domain" description="PLD phosphodiesterase" evidence="6">
    <location>
        <begin position="167"/>
        <end position="194"/>
    </location>
</feature>
<dbReference type="Pfam" id="PF00614">
    <property type="entry name" value="PLDc"/>
    <property type="match status" value="1"/>
</dbReference>
<dbReference type="PROSITE" id="PS50035">
    <property type="entry name" value="PLD"/>
    <property type="match status" value="2"/>
</dbReference>
<dbReference type="AlphaFoldDB" id="A0A1X2HQQ2"/>
<keyword evidence="3" id="KW-0378">Hydrolase</keyword>
<gene>
    <name evidence="7" type="ORF">BCR43DRAFT_512547</name>
</gene>
<dbReference type="PANTHER" id="PTHR18896:SF186">
    <property type="entry name" value="PHOSPHOLIPASE D"/>
    <property type="match status" value="1"/>
</dbReference>
<dbReference type="Proteomes" id="UP000242180">
    <property type="component" value="Unassembled WGS sequence"/>
</dbReference>
<keyword evidence="8" id="KW-1185">Reference proteome</keyword>
<dbReference type="InterPro" id="IPR015679">
    <property type="entry name" value="PLipase_D_fam"/>
</dbReference>
<dbReference type="PIRSF" id="PIRSF009376">
    <property type="entry name" value="Phospholipase_D_euk"/>
    <property type="match status" value="1"/>
</dbReference>
<evidence type="ECO:0000256" key="5">
    <source>
        <dbReference type="ARBA" id="ARBA00023098"/>
    </source>
</evidence>
<dbReference type="InterPro" id="IPR025202">
    <property type="entry name" value="PLD-like_dom"/>
</dbReference>
<evidence type="ECO:0000313" key="8">
    <source>
        <dbReference type="Proteomes" id="UP000242180"/>
    </source>
</evidence>
<protein>
    <recommendedName>
        <fullName evidence="1">phospholipase D</fullName>
        <ecNumber evidence="1">3.1.4.4</ecNumber>
    </recommendedName>
</protein>
<dbReference type="GO" id="GO:0035556">
    <property type="term" value="P:intracellular signal transduction"/>
    <property type="evidence" value="ECO:0007669"/>
    <property type="project" value="InterPro"/>
</dbReference>
<dbReference type="CDD" id="cd09138">
    <property type="entry name" value="PLDc_vPLD1_2_yPLD_like_1"/>
    <property type="match status" value="1"/>
</dbReference>
<dbReference type="SUPFAM" id="SSF56024">
    <property type="entry name" value="Phospholipase D/nuclease"/>
    <property type="match status" value="2"/>
</dbReference>
<evidence type="ECO:0000313" key="7">
    <source>
        <dbReference type="EMBL" id="ORZ01708.1"/>
    </source>
</evidence>
<reference evidence="7 8" key="1">
    <citation type="submission" date="2016-07" db="EMBL/GenBank/DDBJ databases">
        <title>Pervasive Adenine N6-methylation of Active Genes in Fungi.</title>
        <authorList>
            <consortium name="DOE Joint Genome Institute"/>
            <person name="Mondo S.J."/>
            <person name="Dannebaum R.O."/>
            <person name="Kuo R.C."/>
            <person name="Labutti K."/>
            <person name="Haridas S."/>
            <person name="Kuo A."/>
            <person name="Salamov A."/>
            <person name="Ahrendt S.R."/>
            <person name="Lipzen A."/>
            <person name="Sullivan W."/>
            <person name="Andreopoulos W.B."/>
            <person name="Clum A."/>
            <person name="Lindquist E."/>
            <person name="Daum C."/>
            <person name="Ramamoorthy G.K."/>
            <person name="Gryganskyi A."/>
            <person name="Culley D."/>
            <person name="Magnuson J.K."/>
            <person name="James T.Y."/>
            <person name="O'Malley M.A."/>
            <person name="Stajich J.E."/>
            <person name="Spatafora J.W."/>
            <person name="Visel A."/>
            <person name="Grigoriev I.V."/>
        </authorList>
    </citation>
    <scope>NUCLEOTIDE SEQUENCE [LARGE SCALE GENOMIC DNA]</scope>
    <source>
        <strain evidence="7 8">NRRL 2496</strain>
    </source>
</reference>
<dbReference type="OrthoDB" id="14911at2759"/>
<dbReference type="EC" id="3.1.4.4" evidence="1"/>
<keyword evidence="4" id="KW-0442">Lipid degradation</keyword>
<evidence type="ECO:0000256" key="4">
    <source>
        <dbReference type="ARBA" id="ARBA00022963"/>
    </source>
</evidence>
<dbReference type="CDD" id="cd09141">
    <property type="entry name" value="PLDc_vPLD1_2_yPLD_like_2"/>
    <property type="match status" value="1"/>
</dbReference>
<dbReference type="InterPro" id="IPR016555">
    <property type="entry name" value="PLipase_D_euk"/>
</dbReference>
<organism evidence="7 8">
    <name type="scientific">Syncephalastrum racemosum</name>
    <name type="common">Filamentous fungus</name>
    <dbReference type="NCBI Taxonomy" id="13706"/>
    <lineage>
        <taxon>Eukaryota</taxon>
        <taxon>Fungi</taxon>
        <taxon>Fungi incertae sedis</taxon>
        <taxon>Mucoromycota</taxon>
        <taxon>Mucoromycotina</taxon>
        <taxon>Mucoromycetes</taxon>
        <taxon>Mucorales</taxon>
        <taxon>Syncephalastraceae</taxon>
        <taxon>Syncephalastrum</taxon>
    </lineage>
</organism>
<dbReference type="GO" id="GO:0009395">
    <property type="term" value="P:phospholipid catabolic process"/>
    <property type="evidence" value="ECO:0007669"/>
    <property type="project" value="TreeGrafter"/>
</dbReference>
<keyword evidence="2" id="KW-0677">Repeat</keyword>
<name>A0A1X2HQQ2_SYNRA</name>
<dbReference type="GO" id="GO:0004630">
    <property type="term" value="F:phospholipase D activity"/>
    <property type="evidence" value="ECO:0007669"/>
    <property type="project" value="UniProtKB-EC"/>
</dbReference>
<dbReference type="SMART" id="SM00155">
    <property type="entry name" value="PLDc"/>
    <property type="match status" value="2"/>
</dbReference>
<sequence length="784" mass="91116">MSFLHNLAHKVHDVGDKLHEKVHEYFHEAAVTEEDKREEEYQAKLHRYGSFAPVRHGAEVKYFVDGHDYCWAVSEAIEHAKRVIFIEDWWLTPELYLRRPPHKYPEFRIDALLKRKAEQGVKIYVVVYKEVQLAMPLDSRHTKRHLQDLHPNIVVQRHPDHAIGGTFFWSHHEKFVVIDNRIAFLGGIDLCFGRWDTHTHRLADYHGPEENDTMFPGQDYSDARVCDFKDVVNYDMHLIDKTVIPRMPWHDMSLCMLGGPVLDVARHFCERWNFIKHEKAMKKDKVPFLQPPLGGFNHSQHFEMPREMSPFVHRHRYAHETTGVEGTVRCQVLRSIGEWSLGLETEKSIQNAYIAAIYEAKHYVYIENQFFITATEDDPQFILKNQIGQAMVKRIIKAHEEREKFKIFVVMPLMPAFPADLSTKDAASARLIMYYQYISICRGEKSIFAKLKKANINPDDYIRFYSLRSYDRIHRRKLEEMLARAAGYSANVTEGEVESVRVATGQDAVQAEHAAEVYDADRCIAEDSIARDAMKSDRDVRDESWLADTIDRQPRGDAAEKLEREGYVSEETYIHAKLLIADDRLVIMGSANLNDRSQCGDRDSEIALLVEDQDMIPSKMDGRDYEASRFAATLRRQLWKEHLGLIEDQPMDKVTAAMLPLPVKQLDETGTKEDNLVMDPLHDSTLDMWYTTAHTNTLAFRNVFHCVPDDTVVDWEQYHKFYPDPAKTDIGHVWDPNMPVSQIREELSRIRGHLVEMPYAFLENIDLQGESIPFIKDSVQELYT</sequence>
<evidence type="ECO:0000256" key="2">
    <source>
        <dbReference type="ARBA" id="ARBA00022737"/>
    </source>
</evidence>
<evidence type="ECO:0000256" key="3">
    <source>
        <dbReference type="ARBA" id="ARBA00022801"/>
    </source>
</evidence>